<dbReference type="PANTHER" id="PTHR13847">
    <property type="entry name" value="SARCOSINE DEHYDROGENASE-RELATED"/>
    <property type="match status" value="1"/>
</dbReference>
<feature type="domain" description="FAD dependent oxidoreductase" evidence="4">
    <location>
        <begin position="375"/>
        <end position="729"/>
    </location>
</feature>
<keyword evidence="6" id="KW-1185">Reference proteome</keyword>
<evidence type="ECO:0000256" key="3">
    <source>
        <dbReference type="SAM" id="SignalP"/>
    </source>
</evidence>
<dbReference type="InterPro" id="IPR036188">
    <property type="entry name" value="FAD/NAD-bd_sf"/>
</dbReference>
<dbReference type="Proteomes" id="UP001153069">
    <property type="component" value="Unassembled WGS sequence"/>
</dbReference>
<dbReference type="InterPro" id="IPR006076">
    <property type="entry name" value="FAD-dep_OxRdtase"/>
</dbReference>
<dbReference type="OrthoDB" id="46857at2759"/>
<name>A0A9N8DE22_9STRA</name>
<dbReference type="PANTHER" id="PTHR13847:SF289">
    <property type="entry name" value="GLYCINE OXIDASE"/>
    <property type="match status" value="1"/>
</dbReference>
<gene>
    <name evidence="5" type="ORF">SEMRO_80_G043000.1</name>
</gene>
<dbReference type="Pfam" id="PF01266">
    <property type="entry name" value="DAO"/>
    <property type="match status" value="1"/>
</dbReference>
<dbReference type="GO" id="GO:0005737">
    <property type="term" value="C:cytoplasm"/>
    <property type="evidence" value="ECO:0007669"/>
    <property type="project" value="TreeGrafter"/>
</dbReference>
<feature type="compositionally biased region" description="Polar residues" evidence="2">
    <location>
        <begin position="653"/>
        <end position="668"/>
    </location>
</feature>
<evidence type="ECO:0000256" key="1">
    <source>
        <dbReference type="ARBA" id="ARBA00023002"/>
    </source>
</evidence>
<evidence type="ECO:0000313" key="5">
    <source>
        <dbReference type="EMBL" id="CAB9500271.1"/>
    </source>
</evidence>
<protein>
    <submittedName>
        <fullName evidence="5">FAD dependent oxidoreductase</fullName>
    </submittedName>
</protein>
<dbReference type="EMBL" id="CAICTM010000079">
    <property type="protein sequence ID" value="CAB9500271.1"/>
    <property type="molecule type" value="Genomic_DNA"/>
</dbReference>
<dbReference type="AlphaFoldDB" id="A0A9N8DE22"/>
<evidence type="ECO:0000313" key="6">
    <source>
        <dbReference type="Proteomes" id="UP001153069"/>
    </source>
</evidence>
<dbReference type="GO" id="GO:0016491">
    <property type="term" value="F:oxidoreductase activity"/>
    <property type="evidence" value="ECO:0007669"/>
    <property type="project" value="UniProtKB-KW"/>
</dbReference>
<feature type="chain" id="PRO_5040200280" evidence="3">
    <location>
        <begin position="25"/>
        <end position="753"/>
    </location>
</feature>
<feature type="signal peptide" evidence="3">
    <location>
        <begin position="1"/>
        <end position="24"/>
    </location>
</feature>
<accession>A0A9N8DE22</accession>
<evidence type="ECO:0000256" key="2">
    <source>
        <dbReference type="SAM" id="MobiDB-lite"/>
    </source>
</evidence>
<reference evidence="5" key="1">
    <citation type="submission" date="2020-06" db="EMBL/GenBank/DDBJ databases">
        <authorList>
            <consortium name="Plant Systems Biology data submission"/>
        </authorList>
    </citation>
    <scope>NUCLEOTIDE SEQUENCE</scope>
    <source>
        <strain evidence="5">D6</strain>
    </source>
</reference>
<keyword evidence="3" id="KW-0732">Signal</keyword>
<keyword evidence="1" id="KW-0560">Oxidoreductase</keyword>
<feature type="region of interest" description="Disordered" evidence="2">
    <location>
        <begin position="646"/>
        <end position="668"/>
    </location>
</feature>
<dbReference type="SUPFAM" id="SSF51905">
    <property type="entry name" value="FAD/NAD(P)-binding domain"/>
    <property type="match status" value="1"/>
</dbReference>
<comment type="caution">
    <text evidence="5">The sequence shown here is derived from an EMBL/GenBank/DDBJ whole genome shotgun (WGS) entry which is preliminary data.</text>
</comment>
<evidence type="ECO:0000259" key="4">
    <source>
        <dbReference type="Pfam" id="PF01266"/>
    </source>
</evidence>
<proteinExistence type="predicted"/>
<dbReference type="Gene3D" id="3.30.9.10">
    <property type="entry name" value="D-Amino Acid Oxidase, subunit A, domain 2"/>
    <property type="match status" value="1"/>
</dbReference>
<sequence length="753" mass="82232">MKIRPPSFLLLFLSLILPWPTTFAFASPWWPSRNWIGRIRSSLHLSSKDVENPSTGGEVVGAAGRIGSLFSATIDGTCTCTTTRAVPRGVAPGCLSPAGTPIFVATAAQEWPSILNATLPHRRKDLVWIGNGLPPNSDCTIVVPHFGVLETHADPVTSDESPPTYLYGTHAATVETILRRRGIQQIEHVSCHATIVSKAAQKLLWAATMWLLCHDNNSNNNSGPLTALQVHTERAQDLELLVTKELLPALQVQLNDTTTTTTKQQVLDYLYRYSKSMPTAIPNLQLARQEWKQRNAFFLPVRNQVPQPRHEALLQTVGGIDSREIEACGKEQEMEETTSQRRQSIQVPSLGFTFLATPSNTNTRQHERKPVKTAIVIGGGILGTSVALQLARQGEQVTVVDACGRNTTTTNGLTTPASWAWLNANDKSPPAYAFLNHLGMDGWRRDPLLKQHPIWCGSLVRQSQPKPPQPGYRHQGPLDSKTIHELEPLANFEDQDQDDDKQPYVYYYPEEGLVDPSVAVKVMREEAVRLGATFLSGQNVTGVVRDNNEVVNGIIYTAVDGDPASPEEKTMMADVVVLAAGIGSARLGHLPMLHRPGQIAFVRPAAKQQPSSSGRVLQRILVDTVRESHVLQRNERSMVVGGGELEVGGDGAASQTQEQRPTDTRSTNLLSSAEQLVPGVLGDLYRTESAVRPIPLDGLPSVGFLEPGFYCVVTHSGVTLAPILGAMVATELSKGVDLDTLEPFRPNRFFGAR</sequence>
<organism evidence="5 6">
    <name type="scientific">Seminavis robusta</name>
    <dbReference type="NCBI Taxonomy" id="568900"/>
    <lineage>
        <taxon>Eukaryota</taxon>
        <taxon>Sar</taxon>
        <taxon>Stramenopiles</taxon>
        <taxon>Ochrophyta</taxon>
        <taxon>Bacillariophyta</taxon>
        <taxon>Bacillariophyceae</taxon>
        <taxon>Bacillariophycidae</taxon>
        <taxon>Naviculales</taxon>
        <taxon>Naviculaceae</taxon>
        <taxon>Seminavis</taxon>
    </lineage>
</organism>
<dbReference type="Gene3D" id="3.50.50.60">
    <property type="entry name" value="FAD/NAD(P)-binding domain"/>
    <property type="match status" value="1"/>
</dbReference>